<dbReference type="EMBL" id="CAWUPB010001161">
    <property type="protein sequence ID" value="CAK7344455.1"/>
    <property type="molecule type" value="Genomic_DNA"/>
</dbReference>
<comment type="caution">
    <text evidence="1">The sequence shown here is derived from an EMBL/GenBank/DDBJ whole genome shotgun (WGS) entry which is preliminary data.</text>
</comment>
<keyword evidence="2" id="KW-1185">Reference proteome</keyword>
<dbReference type="AlphaFoldDB" id="A0AAV1S168"/>
<sequence length="208" mass="24489">MLQAARRHESIDYVKPKGDVLAAPPSYHNKSDERELVDMHVHEFEFCMEAKKEKPRCTKCEKLIISGPTYHCVEYDDFILHKYCAESPTTDANFVMNSDRAVPIAFSEPISKVNTYQLYANNVRAAVKSMYIDLKDRLDTRLNRRDKAYIRFCLKFYGRIEELDRISKDLGAFSIDETLPLQHDNYLKRRMELLNEILEELYTNNLMY</sequence>
<protein>
    <recommendedName>
        <fullName evidence="3">DC1 domain-containing protein</fullName>
    </recommendedName>
</protein>
<evidence type="ECO:0000313" key="1">
    <source>
        <dbReference type="EMBL" id="CAK7344455.1"/>
    </source>
</evidence>
<proteinExistence type="predicted"/>
<reference evidence="1 2" key="1">
    <citation type="submission" date="2024-01" db="EMBL/GenBank/DDBJ databases">
        <authorList>
            <person name="Waweru B."/>
        </authorList>
    </citation>
    <scope>NUCLEOTIDE SEQUENCE [LARGE SCALE GENOMIC DNA]</scope>
</reference>
<dbReference type="SUPFAM" id="SSF57889">
    <property type="entry name" value="Cysteine-rich domain"/>
    <property type="match status" value="1"/>
</dbReference>
<dbReference type="InterPro" id="IPR046349">
    <property type="entry name" value="C1-like_sf"/>
</dbReference>
<evidence type="ECO:0008006" key="3">
    <source>
        <dbReference type="Google" id="ProtNLM"/>
    </source>
</evidence>
<name>A0AAV1S168_9ROSI</name>
<accession>A0AAV1S168</accession>
<dbReference type="Proteomes" id="UP001314170">
    <property type="component" value="Unassembled WGS sequence"/>
</dbReference>
<organism evidence="1 2">
    <name type="scientific">Dovyalis caffra</name>
    <dbReference type="NCBI Taxonomy" id="77055"/>
    <lineage>
        <taxon>Eukaryota</taxon>
        <taxon>Viridiplantae</taxon>
        <taxon>Streptophyta</taxon>
        <taxon>Embryophyta</taxon>
        <taxon>Tracheophyta</taxon>
        <taxon>Spermatophyta</taxon>
        <taxon>Magnoliopsida</taxon>
        <taxon>eudicotyledons</taxon>
        <taxon>Gunneridae</taxon>
        <taxon>Pentapetalae</taxon>
        <taxon>rosids</taxon>
        <taxon>fabids</taxon>
        <taxon>Malpighiales</taxon>
        <taxon>Salicaceae</taxon>
        <taxon>Flacourtieae</taxon>
        <taxon>Dovyalis</taxon>
    </lineage>
</organism>
<evidence type="ECO:0000313" key="2">
    <source>
        <dbReference type="Proteomes" id="UP001314170"/>
    </source>
</evidence>
<gene>
    <name evidence="1" type="ORF">DCAF_LOCUS17800</name>
</gene>